<dbReference type="EMBL" id="CM017882">
    <property type="protein sequence ID" value="KAG1363609.1"/>
    <property type="molecule type" value="Genomic_DNA"/>
</dbReference>
<dbReference type="GO" id="GO:0016020">
    <property type="term" value="C:membrane"/>
    <property type="evidence" value="ECO:0007669"/>
    <property type="project" value="TreeGrafter"/>
</dbReference>
<protein>
    <submittedName>
        <fullName evidence="3">Bidirectional sugar transporter SWEET1</fullName>
    </submittedName>
</protein>
<dbReference type="PANTHER" id="PTHR10791:SF44">
    <property type="entry name" value="BIDIRECTIONAL SUGAR TRANSPORTER SWEET1"/>
    <property type="match status" value="1"/>
</dbReference>
<keyword evidence="3" id="KW-0762">Sugar transport</keyword>
<keyword evidence="4" id="KW-1185">Reference proteome</keyword>
<dbReference type="InterPro" id="IPR047664">
    <property type="entry name" value="SWEET"/>
</dbReference>
<sequence>MLVSTINGTGAVIEAVYVVIFVIYAPQKTRSKMLGLFALAVAVFAAVALASLLILHGVGIQVASFWCMPNGCGSVLGAMQLTLYAINRNHKGAATGEEEPVEMSKAKTHINSTEKTEKKAQNSVANQVEQTTQAGGQWLPAASC</sequence>
<feature type="transmembrane region" description="Helical" evidence="2">
    <location>
        <begin position="36"/>
        <end position="57"/>
    </location>
</feature>
<dbReference type="Proteomes" id="UP000797356">
    <property type="component" value="Chromosome 11"/>
</dbReference>
<keyword evidence="2" id="KW-0812">Transmembrane</keyword>
<evidence type="ECO:0000256" key="2">
    <source>
        <dbReference type="SAM" id="Phobius"/>
    </source>
</evidence>
<keyword evidence="2" id="KW-1133">Transmembrane helix</keyword>
<feature type="transmembrane region" description="Helical" evidence="2">
    <location>
        <begin position="63"/>
        <end position="86"/>
    </location>
</feature>
<gene>
    <name evidence="3" type="ORF">COCNU_11G004360</name>
</gene>
<comment type="caution">
    <text evidence="3">The sequence shown here is derived from an EMBL/GenBank/DDBJ whole genome shotgun (WGS) entry which is preliminary data.</text>
</comment>
<evidence type="ECO:0000313" key="4">
    <source>
        <dbReference type="Proteomes" id="UP000797356"/>
    </source>
</evidence>
<dbReference type="OrthoDB" id="409725at2759"/>
<dbReference type="PANTHER" id="PTHR10791">
    <property type="entry name" value="RAG1-ACTIVATING PROTEIN 1"/>
    <property type="match status" value="1"/>
</dbReference>
<reference evidence="3" key="2">
    <citation type="submission" date="2019-07" db="EMBL/GenBank/DDBJ databases">
        <authorList>
            <person name="Yang Y."/>
            <person name="Bocs S."/>
            <person name="Baudouin L."/>
        </authorList>
    </citation>
    <scope>NUCLEOTIDE SEQUENCE</scope>
    <source>
        <tissue evidence="3">Spear leaf of Hainan Tall coconut</tissue>
    </source>
</reference>
<feature type="transmembrane region" description="Helical" evidence="2">
    <location>
        <begin position="6"/>
        <end position="24"/>
    </location>
</feature>
<feature type="region of interest" description="Disordered" evidence="1">
    <location>
        <begin position="93"/>
        <end position="127"/>
    </location>
</feature>
<accession>A0A8K0INT7</accession>
<reference evidence="3" key="1">
    <citation type="journal article" date="2017" name="Gigascience">
        <title>The genome draft of coconut (Cocos nucifera).</title>
        <authorList>
            <person name="Xiao Y."/>
            <person name="Xu P."/>
            <person name="Fan H."/>
            <person name="Baudouin L."/>
            <person name="Xia W."/>
            <person name="Bocs S."/>
            <person name="Xu J."/>
            <person name="Li Q."/>
            <person name="Guo A."/>
            <person name="Zhou L."/>
            <person name="Li J."/>
            <person name="Wu Y."/>
            <person name="Ma Z."/>
            <person name="Armero A."/>
            <person name="Issali A.E."/>
            <person name="Liu N."/>
            <person name="Peng M."/>
            <person name="Yang Y."/>
        </authorList>
    </citation>
    <scope>NUCLEOTIDE SEQUENCE</scope>
    <source>
        <tissue evidence="3">Spear leaf of Hainan Tall coconut</tissue>
    </source>
</reference>
<dbReference type="GO" id="GO:0051119">
    <property type="term" value="F:sugar transmembrane transporter activity"/>
    <property type="evidence" value="ECO:0007669"/>
    <property type="project" value="InterPro"/>
</dbReference>
<organism evidence="3 4">
    <name type="scientific">Cocos nucifera</name>
    <name type="common">Coconut palm</name>
    <dbReference type="NCBI Taxonomy" id="13894"/>
    <lineage>
        <taxon>Eukaryota</taxon>
        <taxon>Viridiplantae</taxon>
        <taxon>Streptophyta</taxon>
        <taxon>Embryophyta</taxon>
        <taxon>Tracheophyta</taxon>
        <taxon>Spermatophyta</taxon>
        <taxon>Magnoliopsida</taxon>
        <taxon>Liliopsida</taxon>
        <taxon>Arecaceae</taxon>
        <taxon>Arecoideae</taxon>
        <taxon>Cocoseae</taxon>
        <taxon>Attaleinae</taxon>
        <taxon>Cocos</taxon>
    </lineage>
</organism>
<dbReference type="AlphaFoldDB" id="A0A8K0INT7"/>
<keyword evidence="3" id="KW-0813">Transport</keyword>
<evidence type="ECO:0000313" key="3">
    <source>
        <dbReference type="EMBL" id="KAG1363609.1"/>
    </source>
</evidence>
<proteinExistence type="predicted"/>
<name>A0A8K0INT7_COCNU</name>
<keyword evidence="2" id="KW-0472">Membrane</keyword>
<evidence type="ECO:0000256" key="1">
    <source>
        <dbReference type="SAM" id="MobiDB-lite"/>
    </source>
</evidence>